<dbReference type="EMBL" id="JBHSMC010000016">
    <property type="protein sequence ID" value="MFC5465760.1"/>
    <property type="molecule type" value="Genomic_DNA"/>
</dbReference>
<protein>
    <submittedName>
        <fullName evidence="2">Uncharacterized protein</fullName>
    </submittedName>
</protein>
<evidence type="ECO:0000313" key="3">
    <source>
        <dbReference type="Proteomes" id="UP001596147"/>
    </source>
</evidence>
<keyword evidence="3" id="KW-1185">Reference proteome</keyword>
<dbReference type="Proteomes" id="UP001596147">
    <property type="component" value="Unassembled WGS sequence"/>
</dbReference>
<keyword evidence="1" id="KW-0175">Coiled coil</keyword>
<dbReference type="RefSeq" id="WP_382352708.1">
    <property type="nucleotide sequence ID" value="NZ_JBHSMC010000016.1"/>
</dbReference>
<gene>
    <name evidence="2" type="ORF">ACFPM4_13485</name>
</gene>
<evidence type="ECO:0000256" key="1">
    <source>
        <dbReference type="SAM" id="Coils"/>
    </source>
</evidence>
<proteinExistence type="predicted"/>
<feature type="coiled-coil region" evidence="1">
    <location>
        <begin position="38"/>
        <end position="104"/>
    </location>
</feature>
<evidence type="ECO:0000313" key="2">
    <source>
        <dbReference type="EMBL" id="MFC5465760.1"/>
    </source>
</evidence>
<comment type="caution">
    <text evidence="2">The sequence shown here is derived from an EMBL/GenBank/DDBJ whole genome shotgun (WGS) entry which is preliminary data.</text>
</comment>
<sequence>MKYYAVINRIINFLNDSAYFSQTIDNINIDTVQSNMKLKEWLEKIETELKEAHDMQEKYMEAFEQNLFPVSILQERLQKVSKSKNELEQKKNELSIQLSSSDTKIIPPDLVRHLLEKYIQAFQQSSREKKKQLLQLLINKISIKQSDRHSRFVDKIELDFDFSVVNLSKTFTLIHVLFHEAEHIDQGSVSLPDSKDKIPPYLQIFLPLFVVRFPSIYPKTTIHLLQQY</sequence>
<name>A0ABW0LKE0_9BACI</name>
<accession>A0ABW0LKE0</accession>
<organism evidence="2 3">
    <name type="scientific">Lederbergia graminis</name>
    <dbReference type="NCBI Taxonomy" id="735518"/>
    <lineage>
        <taxon>Bacteria</taxon>
        <taxon>Bacillati</taxon>
        <taxon>Bacillota</taxon>
        <taxon>Bacilli</taxon>
        <taxon>Bacillales</taxon>
        <taxon>Bacillaceae</taxon>
        <taxon>Lederbergia</taxon>
    </lineage>
</organism>
<reference evidence="3" key="1">
    <citation type="journal article" date="2019" name="Int. J. Syst. Evol. Microbiol.">
        <title>The Global Catalogue of Microorganisms (GCM) 10K type strain sequencing project: providing services to taxonomists for standard genome sequencing and annotation.</title>
        <authorList>
            <consortium name="The Broad Institute Genomics Platform"/>
            <consortium name="The Broad Institute Genome Sequencing Center for Infectious Disease"/>
            <person name="Wu L."/>
            <person name="Ma J."/>
        </authorList>
    </citation>
    <scope>NUCLEOTIDE SEQUENCE [LARGE SCALE GENOMIC DNA]</scope>
    <source>
        <strain evidence="3">CGMCC 1.12237</strain>
    </source>
</reference>